<dbReference type="InterPro" id="IPR050140">
    <property type="entry name" value="SRY-related_HMG-box_TF-like"/>
</dbReference>
<evidence type="ECO:0000313" key="6">
    <source>
        <dbReference type="Proteomes" id="UP001470230"/>
    </source>
</evidence>
<dbReference type="Pfam" id="PF00505">
    <property type="entry name" value="HMG_box"/>
    <property type="match status" value="1"/>
</dbReference>
<dbReference type="PANTHER" id="PTHR10270:SF161">
    <property type="entry name" value="SEX-DETERMINING REGION Y PROTEIN"/>
    <property type="match status" value="1"/>
</dbReference>
<sequence>MSKKSIRCNKKPPNAFILFCRDTRPSLVQKFPKMPSSDVSSLLSHLWKSLDPLKKENYKQQAQQLLLLSDQNPKLFEPSTFEKNLPYSQNNSFESSPSESGKIEVNHSHQTNTYYPMLSPNELFYQIIPDANLIEFQSIFGNMVGDNALIEHSRSKI</sequence>
<name>A0ABR2K4A3_9EUKA</name>
<protein>
    <recommendedName>
        <fullName evidence="4">HMG box domain-containing protein</fullName>
    </recommendedName>
</protein>
<keyword evidence="6" id="KW-1185">Reference proteome</keyword>
<reference evidence="5 6" key="1">
    <citation type="submission" date="2024-04" db="EMBL/GenBank/DDBJ databases">
        <title>Tritrichomonas musculus Genome.</title>
        <authorList>
            <person name="Alves-Ferreira E."/>
            <person name="Grigg M."/>
            <person name="Lorenzi H."/>
            <person name="Galac M."/>
        </authorList>
    </citation>
    <scope>NUCLEOTIDE SEQUENCE [LARGE SCALE GENOMIC DNA]</scope>
    <source>
        <strain evidence="5 6">EAF2021</strain>
    </source>
</reference>
<dbReference type="EMBL" id="JAPFFF010000007">
    <property type="protein sequence ID" value="KAK8885561.1"/>
    <property type="molecule type" value="Genomic_DNA"/>
</dbReference>
<dbReference type="SUPFAM" id="SSF47095">
    <property type="entry name" value="HMG-box"/>
    <property type="match status" value="1"/>
</dbReference>
<proteinExistence type="predicted"/>
<evidence type="ECO:0000313" key="5">
    <source>
        <dbReference type="EMBL" id="KAK8885561.1"/>
    </source>
</evidence>
<dbReference type="InterPro" id="IPR036910">
    <property type="entry name" value="HMG_box_dom_sf"/>
</dbReference>
<keyword evidence="2" id="KW-0804">Transcription</keyword>
<dbReference type="SMART" id="SM00398">
    <property type="entry name" value="HMG"/>
    <property type="match status" value="1"/>
</dbReference>
<dbReference type="PANTHER" id="PTHR10270">
    <property type="entry name" value="SOX TRANSCRIPTION FACTOR"/>
    <property type="match status" value="1"/>
</dbReference>
<accession>A0ABR2K4A3</accession>
<dbReference type="CDD" id="cd00084">
    <property type="entry name" value="HMG-box_SF"/>
    <property type="match status" value="1"/>
</dbReference>
<organism evidence="5 6">
    <name type="scientific">Tritrichomonas musculus</name>
    <dbReference type="NCBI Taxonomy" id="1915356"/>
    <lineage>
        <taxon>Eukaryota</taxon>
        <taxon>Metamonada</taxon>
        <taxon>Parabasalia</taxon>
        <taxon>Tritrichomonadida</taxon>
        <taxon>Tritrichomonadidae</taxon>
        <taxon>Tritrichomonas</taxon>
    </lineage>
</organism>
<evidence type="ECO:0000256" key="1">
    <source>
        <dbReference type="ARBA" id="ARBA00023125"/>
    </source>
</evidence>
<evidence type="ECO:0000256" key="3">
    <source>
        <dbReference type="PROSITE-ProRule" id="PRU00267"/>
    </source>
</evidence>
<gene>
    <name evidence="5" type="ORF">M9Y10_041011</name>
</gene>
<dbReference type="PROSITE" id="PS50118">
    <property type="entry name" value="HMG_BOX_2"/>
    <property type="match status" value="1"/>
</dbReference>
<feature type="DNA-binding region" description="HMG box" evidence="3">
    <location>
        <begin position="9"/>
        <end position="77"/>
    </location>
</feature>
<dbReference type="Proteomes" id="UP001470230">
    <property type="component" value="Unassembled WGS sequence"/>
</dbReference>
<keyword evidence="1 3" id="KW-0238">DNA-binding</keyword>
<dbReference type="Gene3D" id="1.10.30.10">
    <property type="entry name" value="High mobility group box domain"/>
    <property type="match status" value="1"/>
</dbReference>
<dbReference type="InterPro" id="IPR009071">
    <property type="entry name" value="HMG_box_dom"/>
</dbReference>
<comment type="caution">
    <text evidence="5">The sequence shown here is derived from an EMBL/GenBank/DDBJ whole genome shotgun (WGS) entry which is preliminary data.</text>
</comment>
<evidence type="ECO:0000256" key="2">
    <source>
        <dbReference type="ARBA" id="ARBA00023163"/>
    </source>
</evidence>
<feature type="domain" description="HMG box" evidence="4">
    <location>
        <begin position="9"/>
        <end position="77"/>
    </location>
</feature>
<evidence type="ECO:0000259" key="4">
    <source>
        <dbReference type="PROSITE" id="PS50118"/>
    </source>
</evidence>
<keyword evidence="3" id="KW-0539">Nucleus</keyword>